<keyword evidence="1" id="KW-0540">Nuclease</keyword>
<dbReference type="SUPFAM" id="SSF52980">
    <property type="entry name" value="Restriction endonuclease-like"/>
    <property type="match status" value="1"/>
</dbReference>
<dbReference type="Pfam" id="PF09195">
    <property type="entry name" value="Endonuc-BglII"/>
    <property type="match status" value="1"/>
</dbReference>
<dbReference type="EMBL" id="LZLC01000250">
    <property type="protein sequence ID" value="OBJ36277.1"/>
    <property type="molecule type" value="Genomic_DNA"/>
</dbReference>
<reference evidence="1 2" key="1">
    <citation type="submission" date="2016-06" db="EMBL/GenBank/DDBJ databases">
        <authorList>
            <person name="Kjaerup R.B."/>
            <person name="Dalgaard T.S."/>
            <person name="Juul-Madsen H.R."/>
        </authorList>
    </citation>
    <scope>NUCLEOTIDE SEQUENCE [LARGE SCALE GENOMIC DNA]</scope>
    <source>
        <strain evidence="1 2">1127319.6</strain>
    </source>
</reference>
<dbReference type="GO" id="GO:0009036">
    <property type="term" value="F:type II site-specific deoxyribonuclease activity"/>
    <property type="evidence" value="ECO:0007669"/>
    <property type="project" value="InterPro"/>
</dbReference>
<dbReference type="InterPro" id="IPR011335">
    <property type="entry name" value="Restrct_endonuc-II-like"/>
</dbReference>
<dbReference type="Proteomes" id="UP000093898">
    <property type="component" value="Unassembled WGS sequence"/>
</dbReference>
<dbReference type="OrthoDB" id="1956808at2"/>
<accession>A0A1A3GJQ6</accession>
<gene>
    <name evidence="1" type="ORF">A5630_07780</name>
</gene>
<evidence type="ECO:0000313" key="1">
    <source>
        <dbReference type="EMBL" id="OBJ36277.1"/>
    </source>
</evidence>
<dbReference type="AlphaFoldDB" id="A0A1A3GJQ6"/>
<protein>
    <submittedName>
        <fullName evidence="1">Restriction endonuclease</fullName>
    </submittedName>
</protein>
<dbReference type="InterPro" id="IPR015278">
    <property type="entry name" value="BglII-like"/>
</dbReference>
<dbReference type="STRING" id="56689.GCA_001291445_02658"/>
<comment type="caution">
    <text evidence="1">The sequence shown here is derived from an EMBL/GenBank/DDBJ whole genome shotgun (WGS) entry which is preliminary data.</text>
</comment>
<proteinExistence type="predicted"/>
<evidence type="ECO:0000313" key="2">
    <source>
        <dbReference type="Proteomes" id="UP000093898"/>
    </source>
</evidence>
<keyword evidence="1" id="KW-0378">Hydrolase</keyword>
<sequence>MDLTDSYTRVLPPHIRDRYEFIETRNAAAILAATNPQRFDELLTALHEFQLRTDDLVQPGGQETELAARLNTAFRNKGWREARVDTRIRLELRKMPHKPAGEMHPTLEDTEVFNEGYKVDNFVDRLALDVEWNAKDGNLDRDLSAYRALYDAALIDVAVIITRTQTDLRTLGYRLGIEAGMDDERARRILATTTTTNTEKLRPRMQRGDSGGCPLLAVAICARTWADHAPDQESPDTTDDIGLWEA</sequence>
<keyword evidence="1" id="KW-0255">Endonuclease</keyword>
<name>A0A1A3GJQ6_MYCMU</name>
<dbReference type="RefSeq" id="WP_064986155.1">
    <property type="nucleotide sequence ID" value="NZ_LZLC01000250.1"/>
</dbReference>
<organism evidence="1 2">
    <name type="scientific">Mycolicibacterium mucogenicum</name>
    <name type="common">Mycobacterium mucogenicum</name>
    <dbReference type="NCBI Taxonomy" id="56689"/>
    <lineage>
        <taxon>Bacteria</taxon>
        <taxon>Bacillati</taxon>
        <taxon>Actinomycetota</taxon>
        <taxon>Actinomycetes</taxon>
        <taxon>Mycobacteriales</taxon>
        <taxon>Mycobacteriaceae</taxon>
        <taxon>Mycolicibacterium</taxon>
    </lineage>
</organism>
<dbReference type="GO" id="GO:0009307">
    <property type="term" value="P:DNA restriction-modification system"/>
    <property type="evidence" value="ECO:0007669"/>
    <property type="project" value="InterPro"/>
</dbReference>